<name>A0A6A6C2J6_ZASCE</name>
<gene>
    <name evidence="1" type="ORF">M409DRAFT_33698</name>
</gene>
<accession>A0A6A6C2J6</accession>
<proteinExistence type="predicted"/>
<organism evidence="1 2">
    <name type="scientific">Zasmidium cellare ATCC 36951</name>
    <dbReference type="NCBI Taxonomy" id="1080233"/>
    <lineage>
        <taxon>Eukaryota</taxon>
        <taxon>Fungi</taxon>
        <taxon>Dikarya</taxon>
        <taxon>Ascomycota</taxon>
        <taxon>Pezizomycotina</taxon>
        <taxon>Dothideomycetes</taxon>
        <taxon>Dothideomycetidae</taxon>
        <taxon>Mycosphaerellales</taxon>
        <taxon>Mycosphaerellaceae</taxon>
        <taxon>Zasmidium</taxon>
    </lineage>
</organism>
<dbReference type="Proteomes" id="UP000799537">
    <property type="component" value="Unassembled WGS sequence"/>
</dbReference>
<dbReference type="OrthoDB" id="3554464at2759"/>
<evidence type="ECO:0000313" key="1">
    <source>
        <dbReference type="EMBL" id="KAF2159949.1"/>
    </source>
</evidence>
<keyword evidence="2" id="KW-1185">Reference proteome</keyword>
<dbReference type="AlphaFoldDB" id="A0A6A6C2J6"/>
<reference evidence="1" key="1">
    <citation type="journal article" date="2020" name="Stud. Mycol.">
        <title>101 Dothideomycetes genomes: a test case for predicting lifestyles and emergence of pathogens.</title>
        <authorList>
            <person name="Haridas S."/>
            <person name="Albert R."/>
            <person name="Binder M."/>
            <person name="Bloem J."/>
            <person name="Labutti K."/>
            <person name="Salamov A."/>
            <person name="Andreopoulos B."/>
            <person name="Baker S."/>
            <person name="Barry K."/>
            <person name="Bills G."/>
            <person name="Bluhm B."/>
            <person name="Cannon C."/>
            <person name="Castanera R."/>
            <person name="Culley D."/>
            <person name="Daum C."/>
            <person name="Ezra D."/>
            <person name="Gonzalez J."/>
            <person name="Henrissat B."/>
            <person name="Kuo A."/>
            <person name="Liang C."/>
            <person name="Lipzen A."/>
            <person name="Lutzoni F."/>
            <person name="Magnuson J."/>
            <person name="Mondo S."/>
            <person name="Nolan M."/>
            <person name="Ohm R."/>
            <person name="Pangilinan J."/>
            <person name="Park H.-J."/>
            <person name="Ramirez L."/>
            <person name="Alfaro M."/>
            <person name="Sun H."/>
            <person name="Tritt A."/>
            <person name="Yoshinaga Y."/>
            <person name="Zwiers L.-H."/>
            <person name="Turgeon B."/>
            <person name="Goodwin S."/>
            <person name="Spatafora J."/>
            <person name="Crous P."/>
            <person name="Grigoriev I."/>
        </authorList>
    </citation>
    <scope>NUCLEOTIDE SEQUENCE</scope>
    <source>
        <strain evidence="1">ATCC 36951</strain>
    </source>
</reference>
<sequence>WRDVWPTMADGSDYDGKRLLELVRNGESPFSAAWDVNLLIREIGKELDTQVVDIPRISNGSNNYGFQLELSNRPSAVARLARGDVNWPYFDGFPVDIQISEIKFEAEVYALMRSEPEIKASKLLYHRAPQQHEGPRTSIPEDILGRRLMVFERAEGGSTSVWRQLSAPQQLDVVAQAASIRAALFNFELPPGSADKWLLGRLFEQRPKSFNFAVASTREFCVKLW</sequence>
<feature type="non-terminal residue" evidence="1">
    <location>
        <position position="1"/>
    </location>
</feature>
<evidence type="ECO:0008006" key="3">
    <source>
        <dbReference type="Google" id="ProtNLM"/>
    </source>
</evidence>
<dbReference type="RefSeq" id="XP_033660838.1">
    <property type="nucleotide sequence ID" value="XM_033810300.1"/>
</dbReference>
<dbReference type="InterPro" id="IPR011009">
    <property type="entry name" value="Kinase-like_dom_sf"/>
</dbReference>
<dbReference type="EMBL" id="ML993631">
    <property type="protein sequence ID" value="KAF2159949.1"/>
    <property type="molecule type" value="Genomic_DNA"/>
</dbReference>
<protein>
    <recommendedName>
        <fullName evidence="3">Aminoglycoside phosphotransferase domain-containing protein</fullName>
    </recommendedName>
</protein>
<dbReference type="SUPFAM" id="SSF56112">
    <property type="entry name" value="Protein kinase-like (PK-like)"/>
    <property type="match status" value="1"/>
</dbReference>
<dbReference type="GeneID" id="54563572"/>
<evidence type="ECO:0000313" key="2">
    <source>
        <dbReference type="Proteomes" id="UP000799537"/>
    </source>
</evidence>
<feature type="non-terminal residue" evidence="1">
    <location>
        <position position="225"/>
    </location>
</feature>